<dbReference type="Pfam" id="PF01421">
    <property type="entry name" value="Reprolysin"/>
    <property type="match status" value="1"/>
</dbReference>
<organism evidence="14 15">
    <name type="scientific">Branchiostoma floridae</name>
    <name type="common">Florida lancelet</name>
    <name type="synonym">Amphioxus</name>
    <dbReference type="NCBI Taxonomy" id="7739"/>
    <lineage>
        <taxon>Eukaryota</taxon>
        <taxon>Metazoa</taxon>
        <taxon>Chordata</taxon>
        <taxon>Cephalochordata</taxon>
        <taxon>Leptocardii</taxon>
        <taxon>Amphioxiformes</taxon>
        <taxon>Branchiostomatidae</taxon>
        <taxon>Branchiostoma</taxon>
    </lineage>
</organism>
<dbReference type="AlphaFoldDB" id="A0A9J7N3L8"/>
<evidence type="ECO:0000256" key="2">
    <source>
        <dbReference type="ARBA" id="ARBA00022692"/>
    </source>
</evidence>
<keyword evidence="4 9" id="KW-0472">Membrane</keyword>
<feature type="compositionally biased region" description="Basic and acidic residues" evidence="8">
    <location>
        <begin position="988"/>
        <end position="1010"/>
    </location>
</feature>
<dbReference type="PROSITE" id="PS50026">
    <property type="entry name" value="EGF_3"/>
    <property type="match status" value="1"/>
</dbReference>
<dbReference type="SUPFAM" id="SSF55486">
    <property type="entry name" value="Metalloproteases ('zincins'), catalytic domain"/>
    <property type="match status" value="1"/>
</dbReference>
<dbReference type="GO" id="GO:0004222">
    <property type="term" value="F:metalloendopeptidase activity"/>
    <property type="evidence" value="ECO:0000318"/>
    <property type="project" value="GO_Central"/>
</dbReference>
<keyword evidence="7" id="KW-0245">EGF-like domain</keyword>
<evidence type="ECO:0000256" key="5">
    <source>
        <dbReference type="ARBA" id="ARBA00023157"/>
    </source>
</evidence>
<feature type="region of interest" description="Disordered" evidence="8">
    <location>
        <begin position="27"/>
        <end position="48"/>
    </location>
</feature>
<keyword evidence="5 6" id="KW-1015">Disulfide bond</keyword>
<evidence type="ECO:0000259" key="13">
    <source>
        <dbReference type="PROSITE" id="PS50215"/>
    </source>
</evidence>
<dbReference type="GO" id="GO:0016020">
    <property type="term" value="C:membrane"/>
    <property type="evidence" value="ECO:0007669"/>
    <property type="project" value="UniProtKB-SubCell"/>
</dbReference>
<dbReference type="Gene3D" id="3.40.390.10">
    <property type="entry name" value="Collagenase (Catalytic Domain)"/>
    <property type="match status" value="1"/>
</dbReference>
<feature type="compositionally biased region" description="Basic residues" evidence="8">
    <location>
        <begin position="915"/>
        <end position="928"/>
    </location>
</feature>
<feature type="region of interest" description="Disordered" evidence="8">
    <location>
        <begin position="775"/>
        <end position="827"/>
    </location>
</feature>
<evidence type="ECO:0000256" key="1">
    <source>
        <dbReference type="ARBA" id="ARBA00004167"/>
    </source>
</evidence>
<dbReference type="KEGG" id="bfo:118424015"/>
<evidence type="ECO:0000256" key="8">
    <source>
        <dbReference type="SAM" id="MobiDB-lite"/>
    </source>
</evidence>
<evidence type="ECO:0000313" key="14">
    <source>
        <dbReference type="Proteomes" id="UP000001554"/>
    </source>
</evidence>
<dbReference type="PROSITE" id="PS50215">
    <property type="entry name" value="ADAM_MEPRO"/>
    <property type="match status" value="1"/>
</dbReference>
<feature type="compositionally biased region" description="Basic and acidic residues" evidence="8">
    <location>
        <begin position="791"/>
        <end position="805"/>
    </location>
</feature>
<feature type="region of interest" description="Disordered" evidence="8">
    <location>
        <begin position="842"/>
        <end position="870"/>
    </location>
</feature>
<feature type="compositionally biased region" description="Basic and acidic residues" evidence="8">
    <location>
        <begin position="1061"/>
        <end position="1071"/>
    </location>
</feature>
<dbReference type="Pfam" id="PF08516">
    <property type="entry name" value="ADAM_CR"/>
    <property type="match status" value="1"/>
</dbReference>
<dbReference type="GeneID" id="118424015"/>
<dbReference type="PANTHER" id="PTHR11905">
    <property type="entry name" value="ADAM A DISINTEGRIN AND METALLOPROTEASE DOMAIN"/>
    <property type="match status" value="1"/>
</dbReference>
<dbReference type="GO" id="GO:0006508">
    <property type="term" value="P:proteolysis"/>
    <property type="evidence" value="ECO:0000318"/>
    <property type="project" value="GO_Central"/>
</dbReference>
<feature type="compositionally biased region" description="Basic and acidic residues" evidence="8">
    <location>
        <begin position="929"/>
        <end position="942"/>
    </location>
</feature>
<dbReference type="Pfam" id="PF01562">
    <property type="entry name" value="Pep_M12B_propep"/>
    <property type="match status" value="1"/>
</dbReference>
<dbReference type="InterPro" id="IPR024079">
    <property type="entry name" value="MetalloPept_cat_dom_sf"/>
</dbReference>
<comment type="subcellular location">
    <subcellularLocation>
        <location evidence="1">Membrane</location>
        <topology evidence="1">Single-pass membrane protein</topology>
    </subcellularLocation>
</comment>
<keyword evidence="10" id="KW-0732">Signal</keyword>
<dbReference type="SMART" id="SM00050">
    <property type="entry name" value="DISIN"/>
    <property type="match status" value="1"/>
</dbReference>
<dbReference type="PANTHER" id="PTHR11905:SF240">
    <property type="entry name" value="DISINTEGRIN AND METALLOPROTEINASE DOMAIN-CONTAINING PROTEIN 11-LIKE ISOFORM X1"/>
    <property type="match status" value="1"/>
</dbReference>
<comment type="caution">
    <text evidence="7">Lacks conserved residue(s) required for the propagation of feature annotation.</text>
</comment>
<keyword evidence="14" id="KW-1185">Reference proteome</keyword>
<proteinExistence type="predicted"/>
<dbReference type="InterPro" id="IPR001762">
    <property type="entry name" value="Disintegrin_dom"/>
</dbReference>
<feature type="chain" id="PRO_5039928985" evidence="10">
    <location>
        <begin position="23"/>
        <end position="1071"/>
    </location>
</feature>
<dbReference type="OMA" id="QIISHEM"/>
<feature type="domain" description="Disintegrin" evidence="12">
    <location>
        <begin position="450"/>
        <end position="543"/>
    </location>
</feature>
<dbReference type="FunFam" id="3.40.390.10:FF:000002">
    <property type="entry name" value="Disintegrin and metalloproteinase domain-containing protein 22"/>
    <property type="match status" value="1"/>
</dbReference>
<evidence type="ECO:0000256" key="4">
    <source>
        <dbReference type="ARBA" id="ARBA00023136"/>
    </source>
</evidence>
<feature type="disulfide bond" evidence="6">
    <location>
        <begin position="515"/>
        <end position="535"/>
    </location>
</feature>
<dbReference type="CDD" id="cd04269">
    <property type="entry name" value="ZnMc_adamalysin_II_like"/>
    <property type="match status" value="1"/>
</dbReference>
<dbReference type="PROSITE" id="PS50214">
    <property type="entry name" value="DISINTEGRIN_2"/>
    <property type="match status" value="1"/>
</dbReference>
<gene>
    <name evidence="15" type="primary">LOC118424015</name>
</gene>
<reference evidence="15" key="2">
    <citation type="submission" date="2025-08" db="UniProtKB">
        <authorList>
            <consortium name="RefSeq"/>
        </authorList>
    </citation>
    <scope>IDENTIFICATION</scope>
    <source>
        <strain evidence="15">S238N-H82</strain>
        <tissue evidence="15">Testes</tissue>
    </source>
</reference>
<feature type="signal peptide" evidence="10">
    <location>
        <begin position="1"/>
        <end position="22"/>
    </location>
</feature>
<name>A0A9J7N3L8_BRAFL</name>
<reference evidence="14" key="1">
    <citation type="journal article" date="2020" name="Nat. Ecol. Evol.">
        <title>Deeply conserved synteny resolves early events in vertebrate evolution.</title>
        <authorList>
            <person name="Simakov O."/>
            <person name="Marletaz F."/>
            <person name="Yue J.X."/>
            <person name="O'Connell B."/>
            <person name="Jenkins J."/>
            <person name="Brandt A."/>
            <person name="Calef R."/>
            <person name="Tung C.H."/>
            <person name="Huang T.K."/>
            <person name="Schmutz J."/>
            <person name="Satoh N."/>
            <person name="Yu J.K."/>
            <person name="Putnam N.H."/>
            <person name="Green R.E."/>
            <person name="Rokhsar D.S."/>
        </authorList>
    </citation>
    <scope>NUCLEOTIDE SEQUENCE [LARGE SCALE GENOMIC DNA]</scope>
    <source>
        <strain evidence="14">S238N-H82</strain>
    </source>
</reference>
<feature type="compositionally biased region" description="Basic and acidic residues" evidence="8">
    <location>
        <begin position="39"/>
        <end position="48"/>
    </location>
</feature>
<dbReference type="RefSeq" id="XP_035688306.1">
    <property type="nucleotide sequence ID" value="XM_035832413.1"/>
</dbReference>
<keyword evidence="3 9" id="KW-1133">Transmembrane helix</keyword>
<feature type="region of interest" description="Disordered" evidence="8">
    <location>
        <begin position="903"/>
        <end position="1071"/>
    </location>
</feature>
<feature type="transmembrane region" description="Helical" evidence="9">
    <location>
        <begin position="750"/>
        <end position="771"/>
    </location>
</feature>
<feature type="domain" description="Peptidase M12B" evidence="13">
    <location>
        <begin position="242"/>
        <end position="444"/>
    </location>
</feature>
<dbReference type="InterPro" id="IPR006586">
    <property type="entry name" value="ADAM_Cys-rich"/>
</dbReference>
<evidence type="ECO:0000256" key="10">
    <source>
        <dbReference type="SAM" id="SignalP"/>
    </source>
</evidence>
<dbReference type="InterPro" id="IPR036436">
    <property type="entry name" value="Disintegrin_dom_sf"/>
</dbReference>
<sequence length="1071" mass="118676">MVSGVSAELGLLIFTVAHCCLGGHIPSKTDHSSGPSEQRQYRIKRENQTDSTVPLRLRTYNSTEPAEHLSTRLKDQYRNDRLLHTSHTSFLVPAFGRQFVLDLELNHGLLSSRYVERYYTNQSSKPVVVKGTEHCYYHGRIRGRPGSTVALSTCNGLLGMFDDGDSLYFIRPSDDQDVVPEKNGQLHIVYRTNVKTMQQDDVLVRDEPQKDTKSSRLDRLRELLFRRKPKARLKRDVLPETKYIELILVNDNRMFQMYKNNSQRTSSVAKTVANLVDAMYSKQLNTRIALVAIETWDSEDQIAVNSDAQETLRQFLKYRYRNLLNWQSHDAAHLLSGMAFADGVTGQAPINGICTKRNSGGVNENQNPRNAVVLAVTLAHQLGHNLGMHDDNGRDCFKACPDWYGCIMEKERGIQQPRRFSQCSVRDYRQLLMNGLGACIFNRPQKLHEPPYCGNGFIEKGEQCDCGPPTPANAKYYRRCVKCCDNCMLTEEAQCAHGECCDLSTCKYKEGDTACRAPVNACDLEEKCTGRSGECPDNLYKQDGQLCEVDGHCYYGECRTRTNQCKYVWGEDVYTADDVCYQRLNINGNRDGNCGKSEDGGWDKCEPKDIFCGYLLCDGNVTVPRVGVLDGSLTSKSYPRTGKTMHCKGGHVLLDDSNNIGYVQDGTTCGTNKMCHSGRCVEVSSFNITPCPVGVNGLPCSGHGNCTNEDRCLCDTKEWRGRDCGNYVPPANNGDGMLGNQGRSFTANRILGAVMTSVLVYACCFGAYGLGNKSAVRRGKRSGKSTPKTSPTEEKDTQGDGKTADGKGGGNTTSPNSPAPCSDGDVCVGSEGHMTVTVAMPRDETSKSTPQANGVIHTSDDDHTSGEINPILYLNGHAPHVQANGHTQRNGYAQADGHAHLHAEGDANSDTQPSKSKRSRRSGRKKHTNKDADGPTEQDKSKQSQRRPHHDHEHENKVRRGPPPPPSHETHVNAAEHNATGHSPHSTRKGDKRNFVAKWIEDVNYNKHDGPPPPRFVRSDSPKHKVKMSASPEPIRRPQTLKVRKSDSSLSSSGTAGLKIRPKEKPNPFTR</sequence>
<dbReference type="OrthoDB" id="5951731at2759"/>
<dbReference type="Gene3D" id="4.10.70.10">
    <property type="entry name" value="Disintegrin domain"/>
    <property type="match status" value="1"/>
</dbReference>
<feature type="domain" description="EGF-like" evidence="11">
    <location>
        <begin position="687"/>
        <end position="725"/>
    </location>
</feature>
<dbReference type="InterPro" id="IPR000742">
    <property type="entry name" value="EGF"/>
</dbReference>
<evidence type="ECO:0000259" key="12">
    <source>
        <dbReference type="PROSITE" id="PS50214"/>
    </source>
</evidence>
<evidence type="ECO:0000256" key="7">
    <source>
        <dbReference type="PROSITE-ProRule" id="PRU00076"/>
    </source>
</evidence>
<evidence type="ECO:0000256" key="3">
    <source>
        <dbReference type="ARBA" id="ARBA00022989"/>
    </source>
</evidence>
<dbReference type="InterPro" id="IPR034027">
    <property type="entry name" value="Reprolysin_adamalysin"/>
</dbReference>
<dbReference type="Proteomes" id="UP000001554">
    <property type="component" value="Chromosome 10"/>
</dbReference>
<evidence type="ECO:0000259" key="11">
    <source>
        <dbReference type="PROSITE" id="PS50026"/>
    </source>
</evidence>
<accession>A0A9J7N3L8</accession>
<dbReference type="SMART" id="SM00608">
    <property type="entry name" value="ACR"/>
    <property type="match status" value="1"/>
</dbReference>
<evidence type="ECO:0000256" key="6">
    <source>
        <dbReference type="PROSITE-ProRule" id="PRU00068"/>
    </source>
</evidence>
<dbReference type="Pfam" id="PF00200">
    <property type="entry name" value="Disintegrin"/>
    <property type="match status" value="1"/>
</dbReference>
<dbReference type="InterPro" id="IPR001590">
    <property type="entry name" value="Peptidase_M12B"/>
</dbReference>
<evidence type="ECO:0000313" key="15">
    <source>
        <dbReference type="RefSeq" id="XP_035688306.1"/>
    </source>
</evidence>
<dbReference type="SUPFAM" id="SSF57552">
    <property type="entry name" value="Blood coagulation inhibitor (disintegrin)"/>
    <property type="match status" value="1"/>
</dbReference>
<evidence type="ECO:0000256" key="9">
    <source>
        <dbReference type="SAM" id="Phobius"/>
    </source>
</evidence>
<protein>
    <submittedName>
        <fullName evidence="15">Disintegrin and metalloproteinase domain-containing protein 11-like isoform X1</fullName>
    </submittedName>
</protein>
<dbReference type="InterPro" id="IPR002870">
    <property type="entry name" value="Peptidase_M12B_N"/>
</dbReference>
<keyword evidence="2 9" id="KW-0812">Transmembrane</keyword>